<evidence type="ECO:0000259" key="2">
    <source>
        <dbReference type="Pfam" id="PF13449"/>
    </source>
</evidence>
<dbReference type="PANTHER" id="PTHR46928">
    <property type="entry name" value="MESENCHYME-SPECIFIC CELL SURFACE GLYCOPROTEIN"/>
    <property type="match status" value="1"/>
</dbReference>
<sequence length="712" mass="74668">MRKLTLGLALGMLLSGGIALAAASGVLPVAAAPAVGGFKPLARYNVSGSIAEIISASPDGKLLAYTDAGEQVVGFIDIKNPAVPVEAGSVDVSSFGEPTSVTITPNGRYALAAIKDDEEDIAAQKPGVLLFIDLASLTVVGQVNLLGIGPDSIALTPDSAKALIAIEDEEDTENLPGSRPGSVNIVKLDYDTPANSVVTNVPIDLASVPGANFVSDPQPEFVAVSPDGKTAAVSVQENNVLSLIDIESATVVRSFSLGTSKHRAADLIEDDDIKFVQPFEGRREPDAVAFTPDGRALVIANEGDTEGSDSGGRGFSVVDLEGKILYDAGSSLEARAVLLGHYPDSRSENKGIEMEGGTLATFSGTPFAFLASERGSFLAVYDLTNPRAPRFVQLLPTGISPEGVLAIPSRGLVLTANEEDGTVDIFEAVPGRYVPPVTQPTVRSGELSLPWSALSGLDNGPDNALYAVPDRAFQPSRLFTIRLQGSRALVEAALPITKDGAPANYDLEGIAVAPEGGFWLASEGEEANNPPNLLIRTDARGAVQEEITLPGEIAARVGDNGFEGVAVSPSGRKVYTVIQRELEGDVGFVRVGAYDRDTASWAFYNYPLDTPPEDGWVGLSEITALGDESFAVIERDNQGAGNATVKRIYSFSLKGLAPGATVSKQLRVDLLTQFGFDLEKIEGTALKRGNLWVVNDNDGAGETRLLNIGKLP</sequence>
<dbReference type="InterPro" id="IPR015943">
    <property type="entry name" value="WD40/YVTN_repeat-like_dom_sf"/>
</dbReference>
<dbReference type="RefSeq" id="WP_230839856.1">
    <property type="nucleotide sequence ID" value="NZ_CP063845.1"/>
</dbReference>
<evidence type="ECO:0000256" key="1">
    <source>
        <dbReference type="SAM" id="SignalP"/>
    </source>
</evidence>
<feature type="domain" description="Choice-of-anchor I" evidence="3">
    <location>
        <begin position="49"/>
        <end position="310"/>
    </location>
</feature>
<evidence type="ECO:0000259" key="3">
    <source>
        <dbReference type="Pfam" id="PF22494"/>
    </source>
</evidence>
<dbReference type="InterPro" id="IPR055188">
    <property type="entry name" value="Choice_anch_I"/>
</dbReference>
<feature type="chain" id="PRO_5047075497" evidence="1">
    <location>
        <begin position="22"/>
        <end position="712"/>
    </location>
</feature>
<dbReference type="SUPFAM" id="SSF50969">
    <property type="entry name" value="YVTN repeat-like/Quinoprotein amine dehydrogenase"/>
    <property type="match status" value="1"/>
</dbReference>
<dbReference type="Pfam" id="PF13449">
    <property type="entry name" value="Phytase-like"/>
    <property type="match status" value="1"/>
</dbReference>
<dbReference type="EMBL" id="CP063845">
    <property type="protein sequence ID" value="UFP92860.1"/>
    <property type="molecule type" value="Genomic_DNA"/>
</dbReference>
<dbReference type="PANTHER" id="PTHR46928:SF1">
    <property type="entry name" value="MESENCHYME-SPECIFIC CELL SURFACE GLYCOPROTEIN"/>
    <property type="match status" value="1"/>
</dbReference>
<organism evidence="4 5">
    <name type="scientific">Gloeobacter morelensis MG652769</name>
    <dbReference type="NCBI Taxonomy" id="2781736"/>
    <lineage>
        <taxon>Bacteria</taxon>
        <taxon>Bacillati</taxon>
        <taxon>Cyanobacteriota</taxon>
        <taxon>Cyanophyceae</taxon>
        <taxon>Gloeobacterales</taxon>
        <taxon>Gloeobacteraceae</taxon>
        <taxon>Gloeobacter</taxon>
        <taxon>Gloeobacter morelensis</taxon>
    </lineage>
</organism>
<protein>
    <submittedName>
        <fullName evidence="4">Esterase-like activity of phytase family protein</fullName>
    </submittedName>
</protein>
<dbReference type="InterPro" id="IPR011044">
    <property type="entry name" value="Quino_amine_DH_bsu"/>
</dbReference>
<dbReference type="Pfam" id="PF22494">
    <property type="entry name" value="choice_anch_I"/>
    <property type="match status" value="1"/>
</dbReference>
<dbReference type="SUPFAM" id="SSF75011">
    <property type="entry name" value="3-carboxy-cis,cis-mucoante lactonizing enzyme"/>
    <property type="match status" value="1"/>
</dbReference>
<keyword evidence="1" id="KW-0732">Signal</keyword>
<feature type="domain" description="Phytase-like" evidence="2">
    <location>
        <begin position="450"/>
        <end position="698"/>
    </location>
</feature>
<keyword evidence="5" id="KW-1185">Reference proteome</keyword>
<proteinExistence type="predicted"/>
<dbReference type="InterPro" id="IPR027372">
    <property type="entry name" value="Phytase-like_dom"/>
</dbReference>
<evidence type="ECO:0000313" key="5">
    <source>
        <dbReference type="Proteomes" id="UP001054846"/>
    </source>
</evidence>
<evidence type="ECO:0000313" key="4">
    <source>
        <dbReference type="EMBL" id="UFP92860.1"/>
    </source>
</evidence>
<reference evidence="4 5" key="1">
    <citation type="journal article" date="2021" name="Genome Biol. Evol.">
        <title>Complete Genome Sequencing of a Novel Gloeobacter Species from a Waterfall Cave in Mexico.</title>
        <authorList>
            <person name="Saw J.H."/>
            <person name="Cardona T."/>
            <person name="Montejano G."/>
        </authorList>
    </citation>
    <scope>NUCLEOTIDE SEQUENCE [LARGE SCALE GENOMIC DNA]</scope>
    <source>
        <strain evidence="4">MG652769</strain>
    </source>
</reference>
<dbReference type="InterPro" id="IPR052956">
    <property type="entry name" value="Mesenchyme-surface_protein"/>
</dbReference>
<feature type="signal peptide" evidence="1">
    <location>
        <begin position="1"/>
        <end position="21"/>
    </location>
</feature>
<gene>
    <name evidence="4" type="ORF">ISF26_13615</name>
</gene>
<accession>A0ABY3PGS3</accession>
<dbReference type="Gene3D" id="2.130.10.10">
    <property type="entry name" value="YVTN repeat-like/Quinoprotein amine dehydrogenase"/>
    <property type="match status" value="2"/>
</dbReference>
<name>A0ABY3PGS3_9CYAN</name>
<dbReference type="Proteomes" id="UP001054846">
    <property type="component" value="Chromosome"/>
</dbReference>